<dbReference type="AlphaFoldDB" id="A0A0C2WSK3"/>
<accession>A0A0C2WSK3</accession>
<name>A0A0C2WSK3_AMAMK</name>
<evidence type="ECO:0000313" key="2">
    <source>
        <dbReference type="Proteomes" id="UP000054549"/>
    </source>
</evidence>
<gene>
    <name evidence="1" type="ORF">M378DRAFT_162804</name>
</gene>
<dbReference type="HOGENOM" id="CLU_2454235_0_0_1"/>
<dbReference type="Proteomes" id="UP000054549">
    <property type="component" value="Unassembled WGS sequence"/>
</dbReference>
<reference evidence="1 2" key="1">
    <citation type="submission" date="2014-04" db="EMBL/GenBank/DDBJ databases">
        <title>Evolutionary Origins and Diversification of the Mycorrhizal Mutualists.</title>
        <authorList>
            <consortium name="DOE Joint Genome Institute"/>
            <consortium name="Mycorrhizal Genomics Consortium"/>
            <person name="Kohler A."/>
            <person name="Kuo A."/>
            <person name="Nagy L.G."/>
            <person name="Floudas D."/>
            <person name="Copeland A."/>
            <person name="Barry K.W."/>
            <person name="Cichocki N."/>
            <person name="Veneault-Fourrey C."/>
            <person name="LaButti K."/>
            <person name="Lindquist E.A."/>
            <person name="Lipzen A."/>
            <person name="Lundell T."/>
            <person name="Morin E."/>
            <person name="Murat C."/>
            <person name="Riley R."/>
            <person name="Ohm R."/>
            <person name="Sun H."/>
            <person name="Tunlid A."/>
            <person name="Henrissat B."/>
            <person name="Grigoriev I.V."/>
            <person name="Hibbett D.S."/>
            <person name="Martin F."/>
        </authorList>
    </citation>
    <scope>NUCLEOTIDE SEQUENCE [LARGE SCALE GENOMIC DNA]</scope>
    <source>
        <strain evidence="1 2">Koide BX008</strain>
    </source>
</reference>
<dbReference type="InParanoid" id="A0A0C2WSK3"/>
<organism evidence="1 2">
    <name type="scientific">Amanita muscaria (strain Koide BX008)</name>
    <dbReference type="NCBI Taxonomy" id="946122"/>
    <lineage>
        <taxon>Eukaryota</taxon>
        <taxon>Fungi</taxon>
        <taxon>Dikarya</taxon>
        <taxon>Basidiomycota</taxon>
        <taxon>Agaricomycotina</taxon>
        <taxon>Agaricomycetes</taxon>
        <taxon>Agaricomycetidae</taxon>
        <taxon>Agaricales</taxon>
        <taxon>Pluteineae</taxon>
        <taxon>Amanitaceae</taxon>
        <taxon>Amanita</taxon>
    </lineage>
</organism>
<proteinExistence type="predicted"/>
<keyword evidence="2" id="KW-1185">Reference proteome</keyword>
<protein>
    <submittedName>
        <fullName evidence="1">Uncharacterized protein</fullName>
    </submittedName>
</protein>
<sequence length="89" mass="10336">MLCKIVTEFIEFDCGNLDVTNLTYRGEPSRSDFAVGKNEILLTLRIDCTMKRKYQIDVGKQKWYDFKFGWIFISCTNSTILACIHRGSQ</sequence>
<dbReference type="EMBL" id="KN818247">
    <property type="protein sequence ID" value="KIL64677.1"/>
    <property type="molecule type" value="Genomic_DNA"/>
</dbReference>
<evidence type="ECO:0000313" key="1">
    <source>
        <dbReference type="EMBL" id="KIL64677.1"/>
    </source>
</evidence>